<dbReference type="KEGG" id="afj:AFERRID_12920"/>
<reference evidence="1 2" key="1">
    <citation type="journal article" date="2018" name="Microbiol. Resour. Announc.">
        <title>Complete Genome Sequence of Acidithiobacillus ferridurans JCM 18981.</title>
        <authorList>
            <person name="Miyauchi T."/>
            <person name="Kouzuma A."/>
            <person name="Abe T."/>
            <person name="Watanabe K."/>
        </authorList>
    </citation>
    <scope>NUCLEOTIDE SEQUENCE [LARGE SCALE GENOMIC DNA]</scope>
    <source>
        <strain evidence="2">ATCC 33020 / DSM 29468 / JCM 18981 / 11Fe</strain>
    </source>
</reference>
<name>A0A2Z6IKG8_ACIFI</name>
<keyword evidence="2" id="KW-1185">Reference proteome</keyword>
<dbReference type="RefSeq" id="WP_172959345.1">
    <property type="nucleotide sequence ID" value="NZ_AP018795.1"/>
</dbReference>
<accession>A0A2Z6IKG8</accession>
<organism evidence="1 2">
    <name type="scientific">Acidithiobacillus ferridurans</name>
    <dbReference type="NCBI Taxonomy" id="1232575"/>
    <lineage>
        <taxon>Bacteria</taxon>
        <taxon>Pseudomonadati</taxon>
        <taxon>Pseudomonadota</taxon>
        <taxon>Acidithiobacillia</taxon>
        <taxon>Acidithiobacillales</taxon>
        <taxon>Acidithiobacillaceae</taxon>
        <taxon>Acidithiobacillus</taxon>
    </lineage>
</organism>
<proteinExistence type="predicted"/>
<evidence type="ECO:0000313" key="2">
    <source>
        <dbReference type="Proteomes" id="UP000280188"/>
    </source>
</evidence>
<sequence>MVTHTSITAERVDESSGYDDEILLGGIPDAFHQIRLGQKSLLQGNDQ</sequence>
<gene>
    <name evidence="1" type="ORF">AFERRID_12920</name>
</gene>
<dbReference type="AlphaFoldDB" id="A0A2Z6IKG8"/>
<protein>
    <submittedName>
        <fullName evidence="1">Uncharacterized protein</fullName>
    </submittedName>
</protein>
<evidence type="ECO:0000313" key="1">
    <source>
        <dbReference type="EMBL" id="BBF65074.1"/>
    </source>
</evidence>
<dbReference type="EMBL" id="AP018795">
    <property type="protein sequence ID" value="BBF65074.1"/>
    <property type="molecule type" value="Genomic_DNA"/>
</dbReference>
<dbReference type="Proteomes" id="UP000280188">
    <property type="component" value="Chromosome"/>
</dbReference>